<dbReference type="Proteomes" id="UP001055811">
    <property type="component" value="Linkage Group LG05"/>
</dbReference>
<gene>
    <name evidence="1" type="ORF">L2E82_30593</name>
</gene>
<evidence type="ECO:0000313" key="1">
    <source>
        <dbReference type="EMBL" id="KAI3740171.1"/>
    </source>
</evidence>
<comment type="caution">
    <text evidence="1">The sequence shown here is derived from an EMBL/GenBank/DDBJ whole genome shotgun (WGS) entry which is preliminary data.</text>
</comment>
<keyword evidence="2" id="KW-1185">Reference proteome</keyword>
<protein>
    <submittedName>
        <fullName evidence="1">Uncharacterized protein</fullName>
    </submittedName>
</protein>
<reference evidence="2" key="1">
    <citation type="journal article" date="2022" name="Mol. Ecol. Resour.">
        <title>The genomes of chicory, endive, great burdock and yacon provide insights into Asteraceae palaeo-polyploidization history and plant inulin production.</title>
        <authorList>
            <person name="Fan W."/>
            <person name="Wang S."/>
            <person name="Wang H."/>
            <person name="Wang A."/>
            <person name="Jiang F."/>
            <person name="Liu H."/>
            <person name="Zhao H."/>
            <person name="Xu D."/>
            <person name="Zhang Y."/>
        </authorList>
    </citation>
    <scope>NUCLEOTIDE SEQUENCE [LARGE SCALE GENOMIC DNA]</scope>
    <source>
        <strain evidence="2">cv. Punajuju</strain>
    </source>
</reference>
<proteinExistence type="predicted"/>
<evidence type="ECO:0000313" key="2">
    <source>
        <dbReference type="Proteomes" id="UP001055811"/>
    </source>
</evidence>
<name>A0ACB9D196_CICIN</name>
<accession>A0ACB9D196</accession>
<reference evidence="1 2" key="2">
    <citation type="journal article" date="2022" name="Mol. Ecol. Resour.">
        <title>The genomes of chicory, endive, great burdock and yacon provide insights into Asteraceae paleo-polyploidization history and plant inulin production.</title>
        <authorList>
            <person name="Fan W."/>
            <person name="Wang S."/>
            <person name="Wang H."/>
            <person name="Wang A."/>
            <person name="Jiang F."/>
            <person name="Liu H."/>
            <person name="Zhao H."/>
            <person name="Xu D."/>
            <person name="Zhang Y."/>
        </authorList>
    </citation>
    <scope>NUCLEOTIDE SEQUENCE [LARGE SCALE GENOMIC DNA]</scope>
    <source>
        <strain evidence="2">cv. Punajuju</strain>
        <tissue evidence="1">Leaves</tissue>
    </source>
</reference>
<dbReference type="EMBL" id="CM042013">
    <property type="protein sequence ID" value="KAI3740171.1"/>
    <property type="molecule type" value="Genomic_DNA"/>
</dbReference>
<organism evidence="1 2">
    <name type="scientific">Cichorium intybus</name>
    <name type="common">Chicory</name>
    <dbReference type="NCBI Taxonomy" id="13427"/>
    <lineage>
        <taxon>Eukaryota</taxon>
        <taxon>Viridiplantae</taxon>
        <taxon>Streptophyta</taxon>
        <taxon>Embryophyta</taxon>
        <taxon>Tracheophyta</taxon>
        <taxon>Spermatophyta</taxon>
        <taxon>Magnoliopsida</taxon>
        <taxon>eudicotyledons</taxon>
        <taxon>Gunneridae</taxon>
        <taxon>Pentapetalae</taxon>
        <taxon>asterids</taxon>
        <taxon>campanulids</taxon>
        <taxon>Asterales</taxon>
        <taxon>Asteraceae</taxon>
        <taxon>Cichorioideae</taxon>
        <taxon>Cichorieae</taxon>
        <taxon>Cichoriinae</taxon>
        <taxon>Cichorium</taxon>
    </lineage>
</organism>
<sequence length="293" mass="33270">MDREKGVTKNNISFADVVKGRLNKEKKEETIDETKEIRENHNPVLIKRLNLEGEEITEAINHLEGRFIFKVGLKEIEGKLFNQCSRPLAENSKDGSEEDDSSEEEDDMFESLEDDSSERSYEQEHGGQKSRQDSVVQETCMSASEGVKEIPTDFRQEGVYERENKYGENQLELGVIECVSDGVKEQLYGESTKSNKTEMREISFSMCAGENTQHMGGTPPSIPITSPRFTLHSINQPLSPRSLPSSPHIVLITRSEINRKKEIVCSRCESILISILDYFEMLVSLLKFHVDDS</sequence>